<dbReference type="PANTHER" id="PTHR47074:SF11">
    <property type="entry name" value="REVERSE TRANSCRIPTASE-LIKE PROTEIN"/>
    <property type="match status" value="1"/>
</dbReference>
<keyword evidence="3" id="KW-1185">Reference proteome</keyword>
<feature type="domain" description="RNase H type-1" evidence="1">
    <location>
        <begin position="34"/>
        <end position="119"/>
    </location>
</feature>
<dbReference type="Proteomes" id="UP000827721">
    <property type="component" value="Unassembled WGS sequence"/>
</dbReference>
<dbReference type="Pfam" id="PF13456">
    <property type="entry name" value="RVT_3"/>
    <property type="match status" value="1"/>
</dbReference>
<protein>
    <recommendedName>
        <fullName evidence="1">RNase H type-1 domain-containing protein</fullName>
    </recommendedName>
</protein>
<dbReference type="InterPro" id="IPR052929">
    <property type="entry name" value="RNase_H-like_EbsB-rel"/>
</dbReference>
<comment type="caution">
    <text evidence="2">The sequence shown here is derived from an EMBL/GenBank/DDBJ whole genome shotgun (WGS) entry which is preliminary data.</text>
</comment>
<dbReference type="Gene3D" id="3.30.420.10">
    <property type="entry name" value="Ribonuclease H-like superfamily/Ribonuclease H"/>
    <property type="match status" value="1"/>
</dbReference>
<dbReference type="InterPro" id="IPR036397">
    <property type="entry name" value="RNaseH_sf"/>
</dbReference>
<reference evidence="2 3" key="1">
    <citation type="submission" date="2021-02" db="EMBL/GenBank/DDBJ databases">
        <title>Plant Genome Project.</title>
        <authorList>
            <person name="Zhang R.-G."/>
        </authorList>
    </citation>
    <scope>NUCLEOTIDE SEQUENCE [LARGE SCALE GENOMIC DNA]</scope>
    <source>
        <tissue evidence="2">Leaves</tissue>
    </source>
</reference>
<evidence type="ECO:0000259" key="1">
    <source>
        <dbReference type="Pfam" id="PF13456"/>
    </source>
</evidence>
<gene>
    <name evidence="2" type="ORF">JRO89_XS12G0242800</name>
</gene>
<sequence length="123" mass="12876">MENNSSSSGGRPSSAVVLRSHSWRPPDDNLYKINCDAAVCSQGNRVGIGVIIGDSNGAVMLSASKTIEAGYSPSLAEAFAIHTGMQLAADSELLPAIVESYSLSVINLILAESPIRFKIGLII</sequence>
<proteinExistence type="predicted"/>
<evidence type="ECO:0000313" key="3">
    <source>
        <dbReference type="Proteomes" id="UP000827721"/>
    </source>
</evidence>
<name>A0ABQ8HDP8_9ROSI</name>
<dbReference type="PANTHER" id="PTHR47074">
    <property type="entry name" value="BNAC02G40300D PROTEIN"/>
    <property type="match status" value="1"/>
</dbReference>
<evidence type="ECO:0000313" key="2">
    <source>
        <dbReference type="EMBL" id="KAH7554597.1"/>
    </source>
</evidence>
<dbReference type="InterPro" id="IPR002156">
    <property type="entry name" value="RNaseH_domain"/>
</dbReference>
<dbReference type="InterPro" id="IPR012337">
    <property type="entry name" value="RNaseH-like_sf"/>
</dbReference>
<dbReference type="CDD" id="cd06222">
    <property type="entry name" value="RNase_H_like"/>
    <property type="match status" value="1"/>
</dbReference>
<dbReference type="InterPro" id="IPR044730">
    <property type="entry name" value="RNase_H-like_dom_plant"/>
</dbReference>
<organism evidence="2 3">
    <name type="scientific">Xanthoceras sorbifolium</name>
    <dbReference type="NCBI Taxonomy" id="99658"/>
    <lineage>
        <taxon>Eukaryota</taxon>
        <taxon>Viridiplantae</taxon>
        <taxon>Streptophyta</taxon>
        <taxon>Embryophyta</taxon>
        <taxon>Tracheophyta</taxon>
        <taxon>Spermatophyta</taxon>
        <taxon>Magnoliopsida</taxon>
        <taxon>eudicotyledons</taxon>
        <taxon>Gunneridae</taxon>
        <taxon>Pentapetalae</taxon>
        <taxon>rosids</taxon>
        <taxon>malvids</taxon>
        <taxon>Sapindales</taxon>
        <taxon>Sapindaceae</taxon>
        <taxon>Xanthoceroideae</taxon>
        <taxon>Xanthoceras</taxon>
    </lineage>
</organism>
<dbReference type="EMBL" id="JAFEMO010000012">
    <property type="protein sequence ID" value="KAH7554597.1"/>
    <property type="molecule type" value="Genomic_DNA"/>
</dbReference>
<accession>A0ABQ8HDP8</accession>
<dbReference type="SUPFAM" id="SSF53098">
    <property type="entry name" value="Ribonuclease H-like"/>
    <property type="match status" value="1"/>
</dbReference>